<dbReference type="EMBL" id="GG749655">
    <property type="protein sequence ID" value="KMW69237.1"/>
    <property type="molecule type" value="Genomic_DNA"/>
</dbReference>
<dbReference type="AlphaFoldDB" id="A0A0J9ET65"/>
<evidence type="ECO:0000313" key="2">
    <source>
        <dbReference type="EMBL" id="KMW69237.1"/>
    </source>
</evidence>
<proteinExistence type="predicted"/>
<feature type="non-terminal residue" evidence="2">
    <location>
        <position position="1"/>
    </location>
</feature>
<dbReference type="Proteomes" id="UP000007802">
    <property type="component" value="Unassembled WGS sequence"/>
</dbReference>
<reference evidence="2" key="1">
    <citation type="submission" date="2010-03" db="EMBL/GenBank/DDBJ databases">
        <title>Annotation of Blastomyces dermatitidis strain ATCC 18188.</title>
        <authorList>
            <consortium name="The Broad Institute Genome Sequencing Platform"/>
            <consortium name="Broad Institute Genome Sequencing Center for Infectious Disease."/>
            <person name="Cuomo C."/>
            <person name="Klein B."/>
            <person name="Sullivan T."/>
            <person name="Heitman J."/>
            <person name="Young S."/>
            <person name="Zeng Q."/>
            <person name="Gargeya S."/>
            <person name="Alvarado L."/>
            <person name="Berlin A.M."/>
            <person name="Chapman S.B."/>
            <person name="Chen Z."/>
            <person name="Freedman E."/>
            <person name="Gellesch M."/>
            <person name="Goldberg J."/>
            <person name="Griggs A."/>
            <person name="Gujja S."/>
            <person name="Heilman E."/>
            <person name="Heiman D."/>
            <person name="Howarth C."/>
            <person name="Mehta T."/>
            <person name="Neiman D."/>
            <person name="Pearson M."/>
            <person name="Roberts A."/>
            <person name="Saif S."/>
            <person name="Shea T."/>
            <person name="Shenoy N."/>
            <person name="Sisk P."/>
            <person name="Stolte C."/>
            <person name="Sykes S."/>
            <person name="White J."/>
            <person name="Yandava C."/>
            <person name="Haas B."/>
            <person name="Nusbaum C."/>
            <person name="Birren B."/>
        </authorList>
    </citation>
    <scope>NUCLEOTIDE SEQUENCE</scope>
    <source>
        <strain evidence="2">ATCC 18188</strain>
    </source>
</reference>
<evidence type="ECO:0000256" key="1">
    <source>
        <dbReference type="SAM" id="MobiDB-lite"/>
    </source>
</evidence>
<organism evidence="2">
    <name type="scientific">Ajellomyces dermatitidis (strain ATCC 18188 / CBS 674.68)</name>
    <name type="common">Blastomyces dermatitidis</name>
    <dbReference type="NCBI Taxonomy" id="653446"/>
    <lineage>
        <taxon>Eukaryota</taxon>
        <taxon>Fungi</taxon>
        <taxon>Dikarya</taxon>
        <taxon>Ascomycota</taxon>
        <taxon>Pezizomycotina</taxon>
        <taxon>Eurotiomycetes</taxon>
        <taxon>Eurotiomycetidae</taxon>
        <taxon>Onygenales</taxon>
        <taxon>Ajellomycetaceae</taxon>
        <taxon>Blastomyces</taxon>
    </lineage>
</organism>
<feature type="compositionally biased region" description="Basic and acidic residues" evidence="1">
    <location>
        <begin position="1"/>
        <end position="12"/>
    </location>
</feature>
<sequence>EDIEMNEREESQKTAAEAADNEELQTDLHFQQNNKLAYLSMSIMQDLTVKRLENVISIVERLAGHSKKMSFINHEFFILLNNLLFKESVSGFEKTAVKKMNADDIIKITLSLIALKLLKHIKIS</sequence>
<protein>
    <submittedName>
        <fullName evidence="2">Uncharacterized protein</fullName>
    </submittedName>
</protein>
<gene>
    <name evidence="2" type="ORF">BDDG_13404</name>
</gene>
<name>A0A0J9ET65_AJEDA</name>
<feature type="non-terminal residue" evidence="2">
    <location>
        <position position="124"/>
    </location>
</feature>
<feature type="region of interest" description="Disordered" evidence="1">
    <location>
        <begin position="1"/>
        <end position="24"/>
    </location>
</feature>
<accession>A0A0J9ET65</accession>